<feature type="chain" id="PRO_5045325653" evidence="2">
    <location>
        <begin position="23"/>
        <end position="948"/>
    </location>
</feature>
<evidence type="ECO:0000256" key="2">
    <source>
        <dbReference type="SAM" id="SignalP"/>
    </source>
</evidence>
<organism evidence="3 4">
    <name type="scientific">Stereocaulon virgatum</name>
    <dbReference type="NCBI Taxonomy" id="373712"/>
    <lineage>
        <taxon>Eukaryota</taxon>
        <taxon>Fungi</taxon>
        <taxon>Dikarya</taxon>
        <taxon>Ascomycota</taxon>
        <taxon>Pezizomycotina</taxon>
        <taxon>Lecanoromycetes</taxon>
        <taxon>OSLEUM clade</taxon>
        <taxon>Lecanoromycetidae</taxon>
        <taxon>Lecanorales</taxon>
        <taxon>Lecanorineae</taxon>
        <taxon>Stereocaulaceae</taxon>
        <taxon>Stereocaulon</taxon>
    </lineage>
</organism>
<feature type="compositionally biased region" description="Low complexity" evidence="1">
    <location>
        <begin position="775"/>
        <end position="785"/>
    </location>
</feature>
<feature type="signal peptide" evidence="2">
    <location>
        <begin position="1"/>
        <end position="22"/>
    </location>
</feature>
<keyword evidence="2" id="KW-0732">Signal</keyword>
<gene>
    <name evidence="3" type="ORF">N7G274_001597</name>
</gene>
<sequence>MRCLYLIHLYLLCLLSPSATYGVVVNPATQTVKPLATAIKPSSIISTQTLIRSAQSLSAATIVTIGGQVASVAPGEDVSLNDIKALTGSRRSNTATSSYHTDLALDGTRGSISSHHAKALSNGKHQAAMSTAAPPPLLTPQDHSSSEPGRKPPLLLSKSTSPHQSSNGVSQSGFVKPTNSAEESSMVAAIVVAISSLLATLSPLTNAAGDAVMSSSSISFSQSREATSAIAGHSSFKEAMSRIGKSTSSIHHSLATSTVAGRSSSTSSLGPQERTRKFTIPTSTIKSSATIALPSNLASSTIETVQYLATRTDGDHTTVTSPVTIGSGGIIPVLPVVGAGVPGIGEPGPAPVNGPGNEPDKPGSSNTKSKVKESSFQAASMTTLSTQTSSTSSSTTSCSSCDSCVDLHYAPSTIPDEFGKRERGGHIGGRFRLDERGRQLMTRTVVAGGRCTMSKYTYKPPYPGPASVANNEGPSPIPSMSKFYQTAAFWAVPTQVSCNGAPGWAFVDTLQLAAQPQPYRLGGDVGTRVNIDHVYEVKLLDEFFSYQNESVTCAEMANVFDVHDVINGGTRLNTIFAQLPSYQNPDFLGMDAGLNSFKGMLWNPDLQDMPNLKAVPKNYNGVMKSLLYLNNLALVMDMANNPIVLKLFESTNTRIYQAFQGIDAAISHCQHIYFDDAGHRRSWANDYKDWMISKIASQNHLITSTALEWRKDVPTDYALLVNTLTPRLHPRQLANWQTYMSSYNARYPIDQLTFPTPKNWPTAPLPIGKRDEACTPSPSSTSHHSITPVPLPTRTTSAAPMTRPQRHPPTAKPAVATSATHPPPSLVQICLGNPDAGFAECPAIRASASSAASAEATTQRAPPSSSSSPVSWLSVCLYANGGACSPITEPLTSEAIVPALSPLAPLGIGAPCDPFQGPNCDPNAKVITAEGAGTTPAIAVLVPEPIVN</sequence>
<evidence type="ECO:0000256" key="1">
    <source>
        <dbReference type="SAM" id="MobiDB-lite"/>
    </source>
</evidence>
<feature type="compositionally biased region" description="Low complexity" evidence="1">
    <location>
        <begin position="256"/>
        <end position="268"/>
    </location>
</feature>
<feature type="region of interest" description="Disordered" evidence="1">
    <location>
        <begin position="254"/>
        <end position="281"/>
    </location>
</feature>
<evidence type="ECO:0000313" key="3">
    <source>
        <dbReference type="EMBL" id="KAL2046150.1"/>
    </source>
</evidence>
<feature type="compositionally biased region" description="Polar residues" evidence="1">
    <location>
        <begin position="363"/>
        <end position="379"/>
    </location>
</feature>
<keyword evidence="4" id="KW-1185">Reference proteome</keyword>
<feature type="region of interest" description="Disordered" evidence="1">
    <location>
        <begin position="763"/>
        <end position="820"/>
    </location>
</feature>
<comment type="caution">
    <text evidence="3">The sequence shown here is derived from an EMBL/GenBank/DDBJ whole genome shotgun (WGS) entry which is preliminary data.</text>
</comment>
<reference evidence="3 4" key="1">
    <citation type="submission" date="2024-09" db="EMBL/GenBank/DDBJ databases">
        <title>Rethinking Asexuality: The Enigmatic Case of Functional Sexual Genes in Lepraria (Stereocaulaceae).</title>
        <authorList>
            <person name="Doellman M."/>
            <person name="Sun Y."/>
            <person name="Barcenas-Pena A."/>
            <person name="Lumbsch H.T."/>
            <person name="Grewe F."/>
        </authorList>
    </citation>
    <scope>NUCLEOTIDE SEQUENCE [LARGE SCALE GENOMIC DNA]</scope>
    <source>
        <strain evidence="3 4">Mercado 3170</strain>
    </source>
</reference>
<feature type="compositionally biased region" description="Polar residues" evidence="1">
    <location>
        <begin position="157"/>
        <end position="177"/>
    </location>
</feature>
<dbReference type="Proteomes" id="UP001590950">
    <property type="component" value="Unassembled WGS sequence"/>
</dbReference>
<accession>A0ABR4AL01</accession>
<proteinExistence type="predicted"/>
<dbReference type="EMBL" id="JBEFKJ010000004">
    <property type="protein sequence ID" value="KAL2046150.1"/>
    <property type="molecule type" value="Genomic_DNA"/>
</dbReference>
<name>A0ABR4AL01_9LECA</name>
<feature type="compositionally biased region" description="Low complexity" evidence="1">
    <location>
        <begin position="380"/>
        <end position="401"/>
    </location>
</feature>
<feature type="region of interest" description="Disordered" evidence="1">
    <location>
        <begin position="342"/>
        <end position="401"/>
    </location>
</feature>
<protein>
    <submittedName>
        <fullName evidence="3">Uncharacterized protein</fullName>
    </submittedName>
</protein>
<feature type="region of interest" description="Disordered" evidence="1">
    <location>
        <begin position="114"/>
        <end position="177"/>
    </location>
</feature>
<evidence type="ECO:0000313" key="4">
    <source>
        <dbReference type="Proteomes" id="UP001590950"/>
    </source>
</evidence>